<comment type="caution">
    <text evidence="1">The sequence shown here is derived from an EMBL/GenBank/DDBJ whole genome shotgun (WGS) entry which is preliminary data.</text>
</comment>
<organism evidence="1 2">
    <name type="scientific">Haloechinothrix salitolerans</name>
    <dbReference type="NCBI Taxonomy" id="926830"/>
    <lineage>
        <taxon>Bacteria</taxon>
        <taxon>Bacillati</taxon>
        <taxon>Actinomycetota</taxon>
        <taxon>Actinomycetes</taxon>
        <taxon>Pseudonocardiales</taxon>
        <taxon>Pseudonocardiaceae</taxon>
        <taxon>Haloechinothrix</taxon>
    </lineage>
</organism>
<name>A0ABW2C088_9PSEU</name>
<gene>
    <name evidence="1" type="ORF">ACFQGD_16490</name>
</gene>
<dbReference type="Proteomes" id="UP001596337">
    <property type="component" value="Unassembled WGS sequence"/>
</dbReference>
<dbReference type="RefSeq" id="WP_390221063.1">
    <property type="nucleotide sequence ID" value="NZ_JBHSXX010000001.1"/>
</dbReference>
<accession>A0ABW2C088</accession>
<proteinExistence type="predicted"/>
<keyword evidence="2" id="KW-1185">Reference proteome</keyword>
<reference evidence="2" key="1">
    <citation type="journal article" date="2019" name="Int. J. Syst. Evol. Microbiol.">
        <title>The Global Catalogue of Microorganisms (GCM) 10K type strain sequencing project: providing services to taxonomists for standard genome sequencing and annotation.</title>
        <authorList>
            <consortium name="The Broad Institute Genomics Platform"/>
            <consortium name="The Broad Institute Genome Sequencing Center for Infectious Disease"/>
            <person name="Wu L."/>
            <person name="Ma J."/>
        </authorList>
    </citation>
    <scope>NUCLEOTIDE SEQUENCE [LARGE SCALE GENOMIC DNA]</scope>
    <source>
        <strain evidence="2">KCTC 32255</strain>
    </source>
</reference>
<evidence type="ECO:0000313" key="2">
    <source>
        <dbReference type="Proteomes" id="UP001596337"/>
    </source>
</evidence>
<evidence type="ECO:0000313" key="1">
    <source>
        <dbReference type="EMBL" id="MFC6868741.1"/>
    </source>
</evidence>
<dbReference type="EMBL" id="JBHSXX010000001">
    <property type="protein sequence ID" value="MFC6868741.1"/>
    <property type="molecule type" value="Genomic_DNA"/>
</dbReference>
<protein>
    <submittedName>
        <fullName evidence="1">Uncharacterized protein</fullName>
    </submittedName>
</protein>
<sequence length="62" mass="6863">MITPVLIIHRSSANHRPIFGRHALGGCDLPDYAEYCDRVRVVRDLSGLEGTARDLTTDVVGR</sequence>